<evidence type="ECO:0000256" key="4">
    <source>
        <dbReference type="ARBA" id="ARBA00008671"/>
    </source>
</evidence>
<keyword evidence="12" id="KW-0444">Lipid biosynthesis</keyword>
<sequence length="454" mass="52504">MFFVKEVSTSKSSQKPDHFGSINERPVDDISLDFFYKPHTITLLTVSIVVLLYFAFTRDDAQLEQNIWSGICCVAFFFLIISVLAFPNGPFTRPHPAVWRIVFGLSVLYLMGLLFLLFQNYANIKSIMYWFYPELRNFSIDSEKEYAVNCSDVSLERLWSHVDVFAFGHFFGWAMKAMLVRHYGICWTISVTWEITEVAFAHLLPNFKECWWDALILDVLLCNGFGIFFGMLICNKLEMRSYKWESIKDIQTTTGKIRRAALQFTPASWTHVRWMDPNCTYMRFLAVTELVIFWQVTELNTFFLKHIFEVPPDHPLSVARLMLIGIIVAPTLRQYYSYVTDTRCRRVGTQCWVFGAIMLTEAIICIKFGLELFAQTQIKNILVWLLVQFMLSVLCVYGCVRYSRRQGKYTDSEEIASDTHPTSGKEAGDGISDESKFDGGAVRQRKTKQTNGNI</sequence>
<keyword evidence="11 12" id="KW-1208">Phospholipid metabolism</keyword>
<accession>A0A0K8RIF2</accession>
<comment type="similarity">
    <text evidence="4 12">Belongs to the phosphatidyl serine synthase family.</text>
</comment>
<evidence type="ECO:0000313" key="14">
    <source>
        <dbReference type="EMBL" id="JAA70932.1"/>
    </source>
</evidence>
<comment type="pathway">
    <text evidence="2 12">Phospholipid metabolism; phosphatidylserine biosynthesis.</text>
</comment>
<keyword evidence="12" id="KW-0594">Phospholipid biosynthesis</keyword>
<dbReference type="EMBL" id="GADI01002876">
    <property type="protein sequence ID" value="JAA70932.1"/>
    <property type="molecule type" value="mRNA"/>
</dbReference>
<keyword evidence="9 12" id="KW-0443">Lipid metabolism</keyword>
<evidence type="ECO:0000256" key="11">
    <source>
        <dbReference type="ARBA" id="ARBA00023264"/>
    </source>
</evidence>
<feature type="transmembrane region" description="Helical" evidence="12">
    <location>
        <begin position="381"/>
        <end position="400"/>
    </location>
</feature>
<evidence type="ECO:0000256" key="8">
    <source>
        <dbReference type="ARBA" id="ARBA00022989"/>
    </source>
</evidence>
<feature type="transmembrane region" description="Helical" evidence="12">
    <location>
        <begin position="351"/>
        <end position="369"/>
    </location>
</feature>
<feature type="region of interest" description="Disordered" evidence="13">
    <location>
        <begin position="1"/>
        <end position="20"/>
    </location>
</feature>
<feature type="region of interest" description="Disordered" evidence="13">
    <location>
        <begin position="411"/>
        <end position="454"/>
    </location>
</feature>
<feature type="transmembrane region" description="Helical" evidence="12">
    <location>
        <begin position="185"/>
        <end position="205"/>
    </location>
</feature>
<feature type="transmembrane region" description="Helical" evidence="12">
    <location>
        <begin position="34"/>
        <end position="55"/>
    </location>
</feature>
<evidence type="ECO:0000256" key="3">
    <source>
        <dbReference type="ARBA" id="ARBA00005189"/>
    </source>
</evidence>
<comment type="function">
    <text evidence="12">Catalyzes a base-exchange reaction in which the polar head group of phosphatidylethanolamine (PE) is replaced by L-serine.</text>
</comment>
<evidence type="ECO:0000256" key="7">
    <source>
        <dbReference type="ARBA" id="ARBA00022824"/>
    </source>
</evidence>
<dbReference type="Pfam" id="PF03034">
    <property type="entry name" value="PSS"/>
    <property type="match status" value="1"/>
</dbReference>
<comment type="subcellular location">
    <subcellularLocation>
        <location evidence="1 12">Endoplasmic reticulum membrane</location>
        <topology evidence="1 12">Multi-pass membrane protein</topology>
    </subcellularLocation>
</comment>
<dbReference type="GO" id="GO:0106245">
    <property type="term" value="F:L-serine-phosphatidylethanolamine phosphatidyltransferase activity"/>
    <property type="evidence" value="ECO:0007669"/>
    <property type="project" value="UniProtKB-UniRule"/>
</dbReference>
<evidence type="ECO:0000256" key="5">
    <source>
        <dbReference type="ARBA" id="ARBA00022679"/>
    </source>
</evidence>
<name>A0A0K8RIF2_IXORI</name>
<keyword evidence="10 12" id="KW-0472">Membrane</keyword>
<dbReference type="UniPathway" id="UPA00948"/>
<keyword evidence="5 12" id="KW-0808">Transferase</keyword>
<reference evidence="14" key="1">
    <citation type="submission" date="2012-12" db="EMBL/GenBank/DDBJ databases">
        <title>Identification and characterization of a phenylalanine ammonia-lyase gene family in Isatis indigotica Fort.</title>
        <authorList>
            <person name="Liu Q."/>
            <person name="Chen J."/>
            <person name="Zhou X."/>
            <person name="Di P."/>
            <person name="Xiao Y."/>
            <person name="Xuan H."/>
            <person name="Zhang L."/>
            <person name="Chen W."/>
        </authorList>
    </citation>
    <scope>NUCLEOTIDE SEQUENCE</scope>
    <source>
        <tissue evidence="14">Salivary gland</tissue>
    </source>
</reference>
<comment type="catalytic activity">
    <reaction evidence="12">
        <text>a 1,2-diacyl-sn-glycero-3-phosphoethanolamine + L-serine = a 1,2-diacyl-sn-glycero-3-phospho-L-serine + ethanolamine</text>
        <dbReference type="Rhea" id="RHEA:27606"/>
        <dbReference type="ChEBI" id="CHEBI:33384"/>
        <dbReference type="ChEBI" id="CHEBI:57262"/>
        <dbReference type="ChEBI" id="CHEBI:57603"/>
        <dbReference type="ChEBI" id="CHEBI:64612"/>
        <dbReference type="EC" id="2.7.8.29"/>
    </reaction>
</comment>
<feature type="transmembrane region" description="Helical" evidence="12">
    <location>
        <begin position="280"/>
        <end position="297"/>
    </location>
</feature>
<dbReference type="InterPro" id="IPR004277">
    <property type="entry name" value="PSS"/>
</dbReference>
<protein>
    <recommendedName>
        <fullName evidence="12">Phosphatidylserine synthase</fullName>
        <ecNumber evidence="12">2.7.8.29</ecNumber>
    </recommendedName>
    <alternativeName>
        <fullName evidence="12">Serine-exchange enzyme</fullName>
    </alternativeName>
</protein>
<dbReference type="PANTHER" id="PTHR15362:SF15">
    <property type="entry name" value="PHOSPHATIDYLSERINE SYNTHASE 1"/>
    <property type="match status" value="1"/>
</dbReference>
<comment type="pathway">
    <text evidence="3">Lipid metabolism.</text>
</comment>
<feature type="transmembrane region" description="Helical" evidence="12">
    <location>
        <begin position="317"/>
        <end position="339"/>
    </location>
</feature>
<evidence type="ECO:0000256" key="2">
    <source>
        <dbReference type="ARBA" id="ARBA00004916"/>
    </source>
</evidence>
<dbReference type="GO" id="GO:0006659">
    <property type="term" value="P:phosphatidylserine biosynthetic process"/>
    <property type="evidence" value="ECO:0007669"/>
    <property type="project" value="UniProtKB-UniRule"/>
</dbReference>
<evidence type="ECO:0000256" key="1">
    <source>
        <dbReference type="ARBA" id="ARBA00004477"/>
    </source>
</evidence>
<dbReference type="EC" id="2.7.8.29" evidence="12"/>
<proteinExistence type="evidence at transcript level"/>
<feature type="transmembrane region" description="Helical" evidence="12">
    <location>
        <begin position="98"/>
        <end position="118"/>
    </location>
</feature>
<evidence type="ECO:0000256" key="13">
    <source>
        <dbReference type="SAM" id="MobiDB-lite"/>
    </source>
</evidence>
<dbReference type="GO" id="GO:0005789">
    <property type="term" value="C:endoplasmic reticulum membrane"/>
    <property type="evidence" value="ECO:0007669"/>
    <property type="project" value="UniProtKB-SubCell"/>
</dbReference>
<dbReference type="PANTHER" id="PTHR15362">
    <property type="entry name" value="PHOSPHATIDYLINOSITOL SYNTHASE"/>
    <property type="match status" value="1"/>
</dbReference>
<evidence type="ECO:0000256" key="12">
    <source>
        <dbReference type="RuleBase" id="RU368094"/>
    </source>
</evidence>
<evidence type="ECO:0000256" key="10">
    <source>
        <dbReference type="ARBA" id="ARBA00023136"/>
    </source>
</evidence>
<keyword evidence="6 12" id="KW-0812">Transmembrane</keyword>
<evidence type="ECO:0000256" key="9">
    <source>
        <dbReference type="ARBA" id="ARBA00023098"/>
    </source>
</evidence>
<dbReference type="AlphaFoldDB" id="A0A0K8RIF2"/>
<organism evidence="14">
    <name type="scientific">Ixodes ricinus</name>
    <name type="common">Common tick</name>
    <name type="synonym">Acarus ricinus</name>
    <dbReference type="NCBI Taxonomy" id="34613"/>
    <lineage>
        <taxon>Eukaryota</taxon>
        <taxon>Metazoa</taxon>
        <taxon>Ecdysozoa</taxon>
        <taxon>Arthropoda</taxon>
        <taxon>Chelicerata</taxon>
        <taxon>Arachnida</taxon>
        <taxon>Acari</taxon>
        <taxon>Parasitiformes</taxon>
        <taxon>Ixodida</taxon>
        <taxon>Ixodoidea</taxon>
        <taxon>Ixodidae</taxon>
        <taxon>Ixodinae</taxon>
        <taxon>Ixodes</taxon>
    </lineage>
</organism>
<feature type="transmembrane region" description="Helical" evidence="12">
    <location>
        <begin position="67"/>
        <end position="86"/>
    </location>
</feature>
<keyword evidence="8 12" id="KW-1133">Transmembrane helix</keyword>
<evidence type="ECO:0000256" key="6">
    <source>
        <dbReference type="ARBA" id="ARBA00022692"/>
    </source>
</evidence>
<keyword evidence="7 12" id="KW-0256">Endoplasmic reticulum</keyword>
<feature type="transmembrane region" description="Helical" evidence="12">
    <location>
        <begin position="211"/>
        <end position="234"/>
    </location>
</feature>